<feature type="compositionally biased region" description="Polar residues" evidence="2">
    <location>
        <begin position="267"/>
        <end position="304"/>
    </location>
</feature>
<evidence type="ECO:0000256" key="1">
    <source>
        <dbReference type="ARBA" id="ARBA00007945"/>
    </source>
</evidence>
<reference evidence="4" key="1">
    <citation type="journal article" date="2020" name="Ecol. Evol.">
        <title>Genome structure and content of the rice root-knot nematode (Meloidogyne graminicola).</title>
        <authorList>
            <person name="Phan N.T."/>
            <person name="Danchin E.G.J."/>
            <person name="Klopp C."/>
            <person name="Perfus-Barbeoch L."/>
            <person name="Kozlowski D.K."/>
            <person name="Koutsovoulos G.D."/>
            <person name="Lopez-Roques C."/>
            <person name="Bouchez O."/>
            <person name="Zahm M."/>
            <person name="Besnard G."/>
            <person name="Bellafiore S."/>
        </authorList>
    </citation>
    <scope>NUCLEOTIDE SEQUENCE</scope>
    <source>
        <strain evidence="4">VN-18</strain>
    </source>
</reference>
<dbReference type="Pfam" id="PF05030">
    <property type="entry name" value="SSXT"/>
    <property type="match status" value="1"/>
</dbReference>
<dbReference type="Proteomes" id="UP000605970">
    <property type="component" value="Unassembled WGS sequence"/>
</dbReference>
<comment type="caution">
    <text evidence="4">The sequence shown here is derived from an EMBL/GenBank/DDBJ whole genome shotgun (WGS) entry which is preliminary data.</text>
</comment>
<dbReference type="InterPro" id="IPR007726">
    <property type="entry name" value="SS18_N"/>
</dbReference>
<protein>
    <recommendedName>
        <fullName evidence="3">SS18 N-terminal domain-containing protein</fullName>
    </recommendedName>
</protein>
<evidence type="ECO:0000259" key="3">
    <source>
        <dbReference type="Pfam" id="PF05030"/>
    </source>
</evidence>
<keyword evidence="5" id="KW-1185">Reference proteome</keyword>
<feature type="region of interest" description="Disordered" evidence="2">
    <location>
        <begin position="243"/>
        <end position="304"/>
    </location>
</feature>
<evidence type="ECO:0000313" key="4">
    <source>
        <dbReference type="EMBL" id="KAF7639160.1"/>
    </source>
</evidence>
<organism evidence="4 5">
    <name type="scientific">Meloidogyne graminicola</name>
    <dbReference type="NCBI Taxonomy" id="189291"/>
    <lineage>
        <taxon>Eukaryota</taxon>
        <taxon>Metazoa</taxon>
        <taxon>Ecdysozoa</taxon>
        <taxon>Nematoda</taxon>
        <taxon>Chromadorea</taxon>
        <taxon>Rhabditida</taxon>
        <taxon>Tylenchina</taxon>
        <taxon>Tylenchomorpha</taxon>
        <taxon>Tylenchoidea</taxon>
        <taxon>Meloidogynidae</taxon>
        <taxon>Meloidogyninae</taxon>
        <taxon>Meloidogyne</taxon>
    </lineage>
</organism>
<dbReference type="OrthoDB" id="10265171at2759"/>
<dbReference type="EMBL" id="JABEBT010000007">
    <property type="protein sequence ID" value="KAF7639160.1"/>
    <property type="molecule type" value="Genomic_DNA"/>
</dbReference>
<evidence type="ECO:0000256" key="2">
    <source>
        <dbReference type="SAM" id="MobiDB-lite"/>
    </source>
</evidence>
<comment type="similarity">
    <text evidence="1">Belongs to the SS18 family.</text>
</comment>
<dbReference type="AlphaFoldDB" id="A0A8T0A0T7"/>
<proteinExistence type="inferred from homology"/>
<gene>
    <name evidence="4" type="ORF">Mgra_00001393</name>
</gene>
<name>A0A8T0A0T7_9BILA</name>
<accession>A0A8T0A0T7</accession>
<evidence type="ECO:0000313" key="5">
    <source>
        <dbReference type="Proteomes" id="UP000605970"/>
    </source>
</evidence>
<sequence>MSTETTPEDVNNIGNDPPTVKDLLIENGHLIEKAATCQRMGRFEESLKCQESLRKNLILLAKLAEPYYSAQILQEIGPYNQQSQISNPPTSNNFIPSSSSENLSPLTQQNERITTTAAASNFNNSNISPNQQTQNLNNQITQQQQQQLLLQPPPPQQQQQLYINAQTNIQTTTNQQTQQHFSPSQRHQFPPNPVSPQQQYLQQQRPIPYGIVSPHVYVAPPQHQQQPQQTSLMAAPYDEVDPLDQLRQPSGHYGIQPPTVPPPGFNPQPSAQMYQHMMQQQNPYAPSPHLNTQNIQASGMQQQR</sequence>
<feature type="region of interest" description="Disordered" evidence="2">
    <location>
        <begin position="174"/>
        <end position="199"/>
    </location>
</feature>
<feature type="domain" description="SS18 N-terminal" evidence="3">
    <location>
        <begin position="18"/>
        <end position="70"/>
    </location>
</feature>
<feature type="region of interest" description="Disordered" evidence="2">
    <location>
        <begin position="81"/>
        <end position="107"/>
    </location>
</feature>